<protein>
    <recommendedName>
        <fullName evidence="2">EamA domain-containing protein</fullName>
    </recommendedName>
</protein>
<dbReference type="Gene3D" id="1.10.3730.20">
    <property type="match status" value="1"/>
</dbReference>
<feature type="transmembrane region" description="Helical" evidence="1">
    <location>
        <begin position="14"/>
        <end position="33"/>
    </location>
</feature>
<keyword evidence="1" id="KW-1133">Transmembrane helix</keyword>
<dbReference type="InterPro" id="IPR000620">
    <property type="entry name" value="EamA_dom"/>
</dbReference>
<gene>
    <name evidence="3" type="ORF">S03H2_67832</name>
</gene>
<reference evidence="3" key="1">
    <citation type="journal article" date="2014" name="Front. Microbiol.">
        <title>High frequency of phylogenetically diverse reductive dehalogenase-homologous genes in deep subseafloor sedimentary metagenomes.</title>
        <authorList>
            <person name="Kawai M."/>
            <person name="Futagami T."/>
            <person name="Toyoda A."/>
            <person name="Takaki Y."/>
            <person name="Nishi S."/>
            <person name="Hori S."/>
            <person name="Arai W."/>
            <person name="Tsubouchi T."/>
            <person name="Morono Y."/>
            <person name="Uchiyama I."/>
            <person name="Ito T."/>
            <person name="Fujiyama A."/>
            <person name="Inagaki F."/>
            <person name="Takami H."/>
        </authorList>
    </citation>
    <scope>NUCLEOTIDE SEQUENCE</scope>
    <source>
        <strain evidence="3">Expedition CK06-06</strain>
    </source>
</reference>
<sequence>SIGAFLYTEAVRTAGATFIAIIASASPLFALPLDYLINGEKISKKGFLGVILTITGVIVVLL</sequence>
<evidence type="ECO:0000313" key="3">
    <source>
        <dbReference type="EMBL" id="GAH78288.1"/>
    </source>
</evidence>
<comment type="caution">
    <text evidence="3">The sequence shown here is derived from an EMBL/GenBank/DDBJ whole genome shotgun (WGS) entry which is preliminary data.</text>
</comment>
<dbReference type="EMBL" id="BARU01044489">
    <property type="protein sequence ID" value="GAH78288.1"/>
    <property type="molecule type" value="Genomic_DNA"/>
</dbReference>
<dbReference type="AlphaFoldDB" id="X1K881"/>
<proteinExistence type="predicted"/>
<dbReference type="InterPro" id="IPR037185">
    <property type="entry name" value="EmrE-like"/>
</dbReference>
<feature type="domain" description="EamA" evidence="2">
    <location>
        <begin position="2"/>
        <end position="61"/>
    </location>
</feature>
<keyword evidence="1" id="KW-0812">Transmembrane</keyword>
<dbReference type="GO" id="GO:0016020">
    <property type="term" value="C:membrane"/>
    <property type="evidence" value="ECO:0007669"/>
    <property type="project" value="InterPro"/>
</dbReference>
<feature type="transmembrane region" description="Helical" evidence="1">
    <location>
        <begin position="45"/>
        <end position="61"/>
    </location>
</feature>
<feature type="non-terminal residue" evidence="3">
    <location>
        <position position="1"/>
    </location>
</feature>
<accession>X1K881</accession>
<keyword evidence="1" id="KW-0472">Membrane</keyword>
<dbReference type="Pfam" id="PF00892">
    <property type="entry name" value="EamA"/>
    <property type="match status" value="1"/>
</dbReference>
<evidence type="ECO:0000259" key="2">
    <source>
        <dbReference type="Pfam" id="PF00892"/>
    </source>
</evidence>
<name>X1K881_9ZZZZ</name>
<dbReference type="SUPFAM" id="SSF103481">
    <property type="entry name" value="Multidrug resistance efflux transporter EmrE"/>
    <property type="match status" value="1"/>
</dbReference>
<organism evidence="3">
    <name type="scientific">marine sediment metagenome</name>
    <dbReference type="NCBI Taxonomy" id="412755"/>
    <lineage>
        <taxon>unclassified sequences</taxon>
        <taxon>metagenomes</taxon>
        <taxon>ecological metagenomes</taxon>
    </lineage>
</organism>
<evidence type="ECO:0000256" key="1">
    <source>
        <dbReference type="SAM" id="Phobius"/>
    </source>
</evidence>